<dbReference type="HAMAP" id="MF_00051">
    <property type="entry name" value="SHMT"/>
    <property type="match status" value="1"/>
</dbReference>
<evidence type="ECO:0000313" key="12">
    <source>
        <dbReference type="Proteomes" id="UP000075714"/>
    </source>
</evidence>
<evidence type="ECO:0000256" key="5">
    <source>
        <dbReference type="ARBA" id="ARBA00022563"/>
    </source>
</evidence>
<dbReference type="InterPro" id="IPR049943">
    <property type="entry name" value="Ser_HO-MeTrfase-like"/>
</dbReference>
<dbReference type="PANTHER" id="PTHR11680:SF35">
    <property type="entry name" value="SERINE HYDROXYMETHYLTRANSFERASE 1"/>
    <property type="match status" value="1"/>
</dbReference>
<dbReference type="EC" id="2.1.2.1" evidence="9"/>
<evidence type="ECO:0000256" key="7">
    <source>
        <dbReference type="ARBA" id="ARBA00022898"/>
    </source>
</evidence>
<evidence type="ECO:0000256" key="1">
    <source>
        <dbReference type="ARBA" id="ARBA00001528"/>
    </source>
</evidence>
<evidence type="ECO:0000256" key="4">
    <source>
        <dbReference type="ARBA" id="ARBA00006376"/>
    </source>
</evidence>
<dbReference type="PIRSF" id="PIRSF000412">
    <property type="entry name" value="SHMT"/>
    <property type="match status" value="1"/>
</dbReference>
<comment type="cofactor">
    <cofactor evidence="2 8 9">
        <name>pyridoxal 5'-phosphate</name>
        <dbReference type="ChEBI" id="CHEBI:597326"/>
    </cofactor>
</comment>
<dbReference type="OrthoDB" id="10265628at2759"/>
<feature type="domain" description="Serine hydroxymethyltransferase-like" evidence="10">
    <location>
        <begin position="13"/>
        <end position="413"/>
    </location>
</feature>
<keyword evidence="5 9" id="KW-0554">One-carbon metabolism</keyword>
<dbReference type="AlphaFoldDB" id="A0A150GA93"/>
<evidence type="ECO:0000256" key="3">
    <source>
        <dbReference type="ARBA" id="ARBA00004777"/>
    </source>
</evidence>
<dbReference type="GO" id="GO:0004372">
    <property type="term" value="F:glycine hydroxymethyltransferase activity"/>
    <property type="evidence" value="ECO:0007669"/>
    <property type="project" value="UniProtKB-EC"/>
</dbReference>
<comment type="pathway">
    <text evidence="3 9">One-carbon metabolism; tetrahydrofolate interconversion.</text>
</comment>
<reference evidence="12" key="1">
    <citation type="journal article" date="2016" name="Nat. Commun.">
        <title>The Gonium pectorale genome demonstrates co-option of cell cycle regulation during the evolution of multicellularity.</title>
        <authorList>
            <person name="Hanschen E.R."/>
            <person name="Marriage T.N."/>
            <person name="Ferris P.J."/>
            <person name="Hamaji T."/>
            <person name="Toyoda A."/>
            <person name="Fujiyama A."/>
            <person name="Neme R."/>
            <person name="Noguchi H."/>
            <person name="Minakuchi Y."/>
            <person name="Suzuki M."/>
            <person name="Kawai-Toyooka H."/>
            <person name="Smith D.R."/>
            <person name="Sparks H."/>
            <person name="Anderson J."/>
            <person name="Bakaric R."/>
            <person name="Luria V."/>
            <person name="Karger A."/>
            <person name="Kirschner M.W."/>
            <person name="Durand P.M."/>
            <person name="Michod R.E."/>
            <person name="Nozaki H."/>
            <person name="Olson B.J."/>
        </authorList>
    </citation>
    <scope>NUCLEOTIDE SEQUENCE [LARGE SCALE GENOMIC DNA]</scope>
    <source>
        <strain evidence="12">NIES-2863</strain>
    </source>
</reference>
<proteinExistence type="inferred from homology"/>
<dbReference type="InterPro" id="IPR019798">
    <property type="entry name" value="Ser_HO-MeTrfase_PLP_BS"/>
</dbReference>
<dbReference type="SUPFAM" id="SSF53383">
    <property type="entry name" value="PLP-dependent transferases"/>
    <property type="match status" value="1"/>
</dbReference>
<dbReference type="PANTHER" id="PTHR11680">
    <property type="entry name" value="SERINE HYDROXYMETHYLTRANSFERASE"/>
    <property type="match status" value="1"/>
</dbReference>
<dbReference type="Gene3D" id="3.40.640.10">
    <property type="entry name" value="Type I PLP-dependent aspartate aminotransferase-like (Major domain)"/>
    <property type="match status" value="1"/>
</dbReference>
<dbReference type="InterPro" id="IPR015421">
    <property type="entry name" value="PyrdxlP-dep_Trfase_major"/>
</dbReference>
<comment type="caution">
    <text evidence="11">The sequence shown here is derived from an EMBL/GenBank/DDBJ whole genome shotgun (WGS) entry which is preliminary data.</text>
</comment>
<dbReference type="UniPathway" id="UPA00193"/>
<dbReference type="NCBIfam" id="NF000586">
    <property type="entry name" value="PRK00011.1"/>
    <property type="match status" value="1"/>
</dbReference>
<dbReference type="CDD" id="cd00378">
    <property type="entry name" value="SHMT"/>
    <property type="match status" value="1"/>
</dbReference>
<evidence type="ECO:0000256" key="6">
    <source>
        <dbReference type="ARBA" id="ARBA00022679"/>
    </source>
</evidence>
<comment type="catalytic activity">
    <reaction evidence="1 9">
        <text>(6R)-5,10-methylene-5,6,7,8-tetrahydrofolate + glycine + H2O = (6S)-5,6,7,8-tetrahydrofolate + L-serine</text>
        <dbReference type="Rhea" id="RHEA:15481"/>
        <dbReference type="ChEBI" id="CHEBI:15377"/>
        <dbReference type="ChEBI" id="CHEBI:15636"/>
        <dbReference type="ChEBI" id="CHEBI:33384"/>
        <dbReference type="ChEBI" id="CHEBI:57305"/>
        <dbReference type="ChEBI" id="CHEBI:57453"/>
        <dbReference type="EC" id="2.1.2.1"/>
    </reaction>
</comment>
<evidence type="ECO:0000259" key="10">
    <source>
        <dbReference type="Pfam" id="PF00464"/>
    </source>
</evidence>
<evidence type="ECO:0000313" key="11">
    <source>
        <dbReference type="EMBL" id="KXZ46754.1"/>
    </source>
</evidence>
<dbReference type="InterPro" id="IPR039429">
    <property type="entry name" value="SHMT-like_dom"/>
</dbReference>
<dbReference type="PROSITE" id="PS00096">
    <property type="entry name" value="SHMT"/>
    <property type="match status" value="1"/>
</dbReference>
<protein>
    <recommendedName>
        <fullName evidence="9">Serine hydroxymethyltransferase</fullName>
        <ecNumber evidence="9">2.1.2.1</ecNumber>
    </recommendedName>
</protein>
<comment type="similarity">
    <text evidence="4 9">Belongs to the SHMT family.</text>
</comment>
<evidence type="ECO:0000256" key="9">
    <source>
        <dbReference type="RuleBase" id="RU000585"/>
    </source>
</evidence>
<keyword evidence="12" id="KW-1185">Reference proteome</keyword>
<feature type="modified residue" description="N6-(pyridoxal phosphate)lysine" evidence="8">
    <location>
        <position position="243"/>
    </location>
</feature>
<dbReference type="Pfam" id="PF00464">
    <property type="entry name" value="SHMT"/>
    <property type="match status" value="1"/>
</dbReference>
<dbReference type="InterPro" id="IPR001085">
    <property type="entry name" value="Ser_HO-MeTrfase"/>
</dbReference>
<dbReference type="STRING" id="33097.A0A150GA93"/>
<dbReference type="FunFam" id="3.40.640.10:FF:000050">
    <property type="entry name" value="Serine hydroxymethyltransferase"/>
    <property type="match status" value="1"/>
</dbReference>
<name>A0A150GA93_GONPE</name>
<dbReference type="GO" id="GO:0005739">
    <property type="term" value="C:mitochondrion"/>
    <property type="evidence" value="ECO:0007669"/>
    <property type="project" value="TreeGrafter"/>
</dbReference>
<dbReference type="GO" id="GO:0035999">
    <property type="term" value="P:tetrahydrofolate interconversion"/>
    <property type="evidence" value="ECO:0007669"/>
    <property type="project" value="UniProtKB-UniPathway"/>
</dbReference>
<organism evidence="11 12">
    <name type="scientific">Gonium pectorale</name>
    <name type="common">Green alga</name>
    <dbReference type="NCBI Taxonomy" id="33097"/>
    <lineage>
        <taxon>Eukaryota</taxon>
        <taxon>Viridiplantae</taxon>
        <taxon>Chlorophyta</taxon>
        <taxon>core chlorophytes</taxon>
        <taxon>Chlorophyceae</taxon>
        <taxon>CS clade</taxon>
        <taxon>Chlamydomonadales</taxon>
        <taxon>Volvocaceae</taxon>
        <taxon>Gonium</taxon>
    </lineage>
</organism>
<dbReference type="Gene3D" id="3.90.1150.10">
    <property type="entry name" value="Aspartate Aminotransferase, domain 1"/>
    <property type="match status" value="1"/>
</dbReference>
<accession>A0A150GA93</accession>
<evidence type="ECO:0000256" key="8">
    <source>
        <dbReference type="PIRSR" id="PIRSR000412-50"/>
    </source>
</evidence>
<sequence>MAAVFPEAHTPLSVADPEVFALIEDEKKRQWKGIELIASENFTSLPVMEALGSCLTNKYSEGQPGARYYGGNENIDKIELLCKRRALEAFGLSADAWGVNVQPYSGSPANFAVYTALLQPHDRIMGLDLPSGGHLTHGYYTQGKKISATSIFFESLPYKLNPQTGLVDMDRLEEKAVEYRPKIIICGASAYPRDWDYKRFREIADKVGALLMVDMAHISGLVAAGTLSSPFDFADIVTTTTHKSLRGPRAGMIFFRRGPKPADRLLKGEAEGAAYDFEDRINFAVFPSLQGGPHNHQIGALAVALKYAASAEFKQYSAQVVENCRSMAKALLDRGYKLVTDGTDNHLILWDLRPEGVTGSKMEKACDLCHITLNKNAVVGDLSAMNPGGVRIGTPAMTSRGLKEEDFVQVAAFLHEVLEVCKEVQTSTGKAIKDFIKGLEGHPKIADIRSRVEAWAGQFPMPGFHVPAAASQ</sequence>
<evidence type="ECO:0000256" key="2">
    <source>
        <dbReference type="ARBA" id="ARBA00001933"/>
    </source>
</evidence>
<dbReference type="InterPro" id="IPR015422">
    <property type="entry name" value="PyrdxlP-dep_Trfase_small"/>
</dbReference>
<keyword evidence="7 8" id="KW-0663">Pyridoxal phosphate</keyword>
<dbReference type="GO" id="GO:0019264">
    <property type="term" value="P:glycine biosynthetic process from serine"/>
    <property type="evidence" value="ECO:0007669"/>
    <property type="project" value="InterPro"/>
</dbReference>
<dbReference type="EMBL" id="LSYV01000042">
    <property type="protein sequence ID" value="KXZ46754.1"/>
    <property type="molecule type" value="Genomic_DNA"/>
</dbReference>
<keyword evidence="6 9" id="KW-0808">Transferase</keyword>
<dbReference type="InterPro" id="IPR015424">
    <property type="entry name" value="PyrdxlP-dep_Trfase"/>
</dbReference>
<dbReference type="GO" id="GO:0030170">
    <property type="term" value="F:pyridoxal phosphate binding"/>
    <property type="evidence" value="ECO:0007669"/>
    <property type="project" value="InterPro"/>
</dbReference>
<comment type="function">
    <text evidence="9">Interconversion of serine and glycine.</text>
</comment>
<gene>
    <name evidence="11" type="ORF">GPECTOR_41g719</name>
</gene>
<dbReference type="Proteomes" id="UP000075714">
    <property type="component" value="Unassembled WGS sequence"/>
</dbReference>